<reference evidence="2" key="1">
    <citation type="submission" date="2020-06" db="EMBL/GenBank/DDBJ databases">
        <title>WGS assembly of Ceratodon purpureus strain R40.</title>
        <authorList>
            <person name="Carey S.B."/>
            <person name="Jenkins J."/>
            <person name="Shu S."/>
            <person name="Lovell J.T."/>
            <person name="Sreedasyam A."/>
            <person name="Maumus F."/>
            <person name="Tiley G.P."/>
            <person name="Fernandez-Pozo N."/>
            <person name="Barry K."/>
            <person name="Chen C."/>
            <person name="Wang M."/>
            <person name="Lipzen A."/>
            <person name="Daum C."/>
            <person name="Saski C.A."/>
            <person name="Payton A.C."/>
            <person name="Mcbreen J.C."/>
            <person name="Conrad R.E."/>
            <person name="Kollar L.M."/>
            <person name="Olsson S."/>
            <person name="Huttunen S."/>
            <person name="Landis J.B."/>
            <person name="Wickett N.J."/>
            <person name="Johnson M.G."/>
            <person name="Rensing S.A."/>
            <person name="Grimwood J."/>
            <person name="Schmutz J."/>
            <person name="Mcdaniel S.F."/>
        </authorList>
    </citation>
    <scope>NUCLEOTIDE SEQUENCE</scope>
    <source>
        <strain evidence="2">R40</strain>
    </source>
</reference>
<feature type="compositionally biased region" description="Polar residues" evidence="1">
    <location>
        <begin position="21"/>
        <end position="30"/>
    </location>
</feature>
<organism evidence="2 3">
    <name type="scientific">Ceratodon purpureus</name>
    <name type="common">Fire moss</name>
    <name type="synonym">Dicranum purpureum</name>
    <dbReference type="NCBI Taxonomy" id="3225"/>
    <lineage>
        <taxon>Eukaryota</taxon>
        <taxon>Viridiplantae</taxon>
        <taxon>Streptophyta</taxon>
        <taxon>Embryophyta</taxon>
        <taxon>Bryophyta</taxon>
        <taxon>Bryophytina</taxon>
        <taxon>Bryopsida</taxon>
        <taxon>Dicranidae</taxon>
        <taxon>Pseudoditrichales</taxon>
        <taxon>Ditrichaceae</taxon>
        <taxon>Ceratodon</taxon>
    </lineage>
</organism>
<proteinExistence type="predicted"/>
<evidence type="ECO:0000313" key="3">
    <source>
        <dbReference type="Proteomes" id="UP000822688"/>
    </source>
</evidence>
<accession>A0A8T0JBH5</accession>
<evidence type="ECO:0000256" key="1">
    <source>
        <dbReference type="SAM" id="MobiDB-lite"/>
    </source>
</evidence>
<keyword evidence="3" id="KW-1185">Reference proteome</keyword>
<name>A0A8T0JBH5_CERPU</name>
<feature type="compositionally biased region" description="Basic and acidic residues" evidence="1">
    <location>
        <begin position="36"/>
        <end position="62"/>
    </location>
</feature>
<dbReference type="EMBL" id="CM026421">
    <property type="protein sequence ID" value="KAG0593254.1"/>
    <property type="molecule type" value="Genomic_DNA"/>
</dbReference>
<dbReference type="Proteomes" id="UP000822688">
    <property type="component" value="Chromosome 1"/>
</dbReference>
<evidence type="ECO:0000313" key="2">
    <source>
        <dbReference type="EMBL" id="KAG0593254.1"/>
    </source>
</evidence>
<gene>
    <name evidence="2" type="ORF">KC19_1G316100</name>
</gene>
<comment type="caution">
    <text evidence="2">The sequence shown here is derived from an EMBL/GenBank/DDBJ whole genome shotgun (WGS) entry which is preliminary data.</text>
</comment>
<sequence length="155" mass="16049">MRPSDARPPSPGPIGRPPTAQDPSFPNMGTPTGGRGEARGPSDGRSEGAEGRTVREGGDSTGRETGGGSSSSGDDDAVNATPSSLHGVRTSDRGAWPRSHAPDTPSSPGNLSLLGCLRQSFPALVELGAVILPGRSWCWWCTRREVGERSCVAEI</sequence>
<protein>
    <submittedName>
        <fullName evidence="2">Uncharacterized protein</fullName>
    </submittedName>
</protein>
<feature type="region of interest" description="Disordered" evidence="1">
    <location>
        <begin position="1"/>
        <end position="108"/>
    </location>
</feature>
<feature type="compositionally biased region" description="Pro residues" evidence="1">
    <location>
        <begin position="1"/>
        <end position="16"/>
    </location>
</feature>
<dbReference type="AlphaFoldDB" id="A0A8T0JBH5"/>